<dbReference type="Proteomes" id="UP000541558">
    <property type="component" value="Unassembled WGS sequence"/>
</dbReference>
<sequence length="115" mass="12525">MLHSLPIAVPPRSASSHRRGTPNPLYFKFAMAEPVARGTPIHLYFEIPMPSLVCLTSVSEKDHGMRAAPLAAVWFTEDAHGMGMPRRPLRHPTEGPVDALGYPSALDVATTGPWL</sequence>
<reference evidence="1 2" key="1">
    <citation type="journal article" date="2020" name="ISME J.">
        <title>Uncovering the hidden diversity of litter-decomposition mechanisms in mushroom-forming fungi.</title>
        <authorList>
            <person name="Floudas D."/>
            <person name="Bentzer J."/>
            <person name="Ahren D."/>
            <person name="Johansson T."/>
            <person name="Persson P."/>
            <person name="Tunlid A."/>
        </authorList>
    </citation>
    <scope>NUCLEOTIDE SEQUENCE [LARGE SCALE GENOMIC DNA]</scope>
    <source>
        <strain evidence="1 2">CBS 175.51</strain>
    </source>
</reference>
<name>A0A8H5C5L7_9AGAR</name>
<dbReference type="AlphaFoldDB" id="A0A8H5C5L7"/>
<evidence type="ECO:0000313" key="1">
    <source>
        <dbReference type="EMBL" id="KAF5335154.1"/>
    </source>
</evidence>
<comment type="caution">
    <text evidence="1">The sequence shown here is derived from an EMBL/GenBank/DDBJ whole genome shotgun (WGS) entry which is preliminary data.</text>
</comment>
<proteinExistence type="predicted"/>
<dbReference type="EMBL" id="JAACJK010000064">
    <property type="protein sequence ID" value="KAF5335154.1"/>
    <property type="molecule type" value="Genomic_DNA"/>
</dbReference>
<gene>
    <name evidence="1" type="ORF">D9611_010844</name>
</gene>
<accession>A0A8H5C5L7</accession>
<keyword evidence="2" id="KW-1185">Reference proteome</keyword>
<evidence type="ECO:0000313" key="2">
    <source>
        <dbReference type="Proteomes" id="UP000541558"/>
    </source>
</evidence>
<dbReference type="OrthoDB" id="10499850at2759"/>
<protein>
    <submittedName>
        <fullName evidence="1">Uncharacterized protein</fullName>
    </submittedName>
</protein>
<organism evidence="1 2">
    <name type="scientific">Ephemerocybe angulata</name>
    <dbReference type="NCBI Taxonomy" id="980116"/>
    <lineage>
        <taxon>Eukaryota</taxon>
        <taxon>Fungi</taxon>
        <taxon>Dikarya</taxon>
        <taxon>Basidiomycota</taxon>
        <taxon>Agaricomycotina</taxon>
        <taxon>Agaricomycetes</taxon>
        <taxon>Agaricomycetidae</taxon>
        <taxon>Agaricales</taxon>
        <taxon>Agaricineae</taxon>
        <taxon>Psathyrellaceae</taxon>
        <taxon>Ephemerocybe</taxon>
    </lineage>
</organism>